<dbReference type="InterPro" id="IPR051690">
    <property type="entry name" value="PseI-like"/>
</dbReference>
<accession>A0ABS3AUP1</accession>
<organism evidence="3 4">
    <name type="scientific">Simkania negevensis</name>
    <dbReference type="NCBI Taxonomy" id="83561"/>
    <lineage>
        <taxon>Bacteria</taxon>
        <taxon>Pseudomonadati</taxon>
        <taxon>Chlamydiota</taxon>
        <taxon>Chlamydiia</taxon>
        <taxon>Parachlamydiales</taxon>
        <taxon>Simkaniaceae</taxon>
        <taxon>Simkania</taxon>
    </lineage>
</organism>
<protein>
    <submittedName>
        <fullName evidence="3">GNAT family N-acetyltransferase</fullName>
    </submittedName>
</protein>
<feature type="domain" description="N-acetyltransferase" evidence="2">
    <location>
        <begin position="6"/>
        <end position="207"/>
    </location>
</feature>
<sequence>MKNDLISFELARPLESHAKAAYALRNDPDTLRFSFHPQEKTWKEFLVDYRARYFQYPDLPSLFVLYEGKRCGLLRFAPCSHPLFFHKKCCDISIMIAPEHRGQGIASSALRLASEQLTKQGIDTVVALIKPENAASCTAFERARFSFVDTTVHTVPDTKDLVSVHRYTRELQSSQWSRGRVFIIAEAGSNWRMGCKERDIAMAKALIDVALDSGADAVKFQTYRPETVYVDNAGKSRYLEKGGIDQDIREIFADLAMPYEMVPIIAEYSKKQGIAFMSTPFSKQDFEAVDPFVSIHKIASYEISHVRLLECAARSGKPLILSTGASTEEDIAWAVDTFYDNGGKDLILMQCTAKYPAPPDSLNLRSIPWLKKRFGCPTGLSDHSRNPILAPVVAVALGASVIEKHYTLNNSLPGPDHSFAVEPKELTAMVKAIREAEEMLGVEEKKIERSEEELHAFARRGIQAIRLVRDGEVLQEGVNIDILRPGQQCRGIHPKHLIELEGKKATKDIPLGAGIANDDWER</sequence>
<dbReference type="SUPFAM" id="SSF51269">
    <property type="entry name" value="AFP III-like domain"/>
    <property type="match status" value="1"/>
</dbReference>
<feature type="domain" description="AFP-like" evidence="1">
    <location>
        <begin position="479"/>
        <end position="522"/>
    </location>
</feature>
<dbReference type="CDD" id="cd11615">
    <property type="entry name" value="SAF_NeuB_like"/>
    <property type="match status" value="1"/>
</dbReference>
<dbReference type="Pfam" id="PF03102">
    <property type="entry name" value="NeuB"/>
    <property type="match status" value="1"/>
</dbReference>
<dbReference type="PANTHER" id="PTHR42966:SF1">
    <property type="entry name" value="SIALIC ACID SYNTHASE"/>
    <property type="match status" value="1"/>
</dbReference>
<dbReference type="InterPro" id="IPR000182">
    <property type="entry name" value="GNAT_dom"/>
</dbReference>
<gene>
    <name evidence="3" type="ORF">JYU14_01270</name>
</gene>
<dbReference type="InterPro" id="IPR036732">
    <property type="entry name" value="AFP_Neu5c_C_sf"/>
</dbReference>
<dbReference type="InterPro" id="IPR057736">
    <property type="entry name" value="SAF_PseI/NeuA/NeuB"/>
</dbReference>
<evidence type="ECO:0000259" key="2">
    <source>
        <dbReference type="PROSITE" id="PS51186"/>
    </source>
</evidence>
<dbReference type="InterPro" id="IPR013785">
    <property type="entry name" value="Aldolase_TIM"/>
</dbReference>
<dbReference type="PROSITE" id="PS51186">
    <property type="entry name" value="GNAT"/>
    <property type="match status" value="1"/>
</dbReference>
<dbReference type="InterPro" id="IPR006190">
    <property type="entry name" value="SAF_AFP_Neu5Ac"/>
</dbReference>
<dbReference type="SUPFAM" id="SSF55729">
    <property type="entry name" value="Acyl-CoA N-acyltransferases (Nat)"/>
    <property type="match status" value="1"/>
</dbReference>
<dbReference type="Pfam" id="PF13302">
    <property type="entry name" value="Acetyltransf_3"/>
    <property type="match status" value="1"/>
</dbReference>
<dbReference type="SUPFAM" id="SSF51569">
    <property type="entry name" value="Aldolase"/>
    <property type="match status" value="1"/>
</dbReference>
<dbReference type="InterPro" id="IPR013132">
    <property type="entry name" value="PseI/NeuA/B-like_N"/>
</dbReference>
<dbReference type="Proteomes" id="UP000722121">
    <property type="component" value="Unassembled WGS sequence"/>
</dbReference>
<dbReference type="Gene3D" id="3.20.20.70">
    <property type="entry name" value="Aldolase class I"/>
    <property type="match status" value="1"/>
</dbReference>
<reference evidence="3 4" key="1">
    <citation type="submission" date="2021-02" db="EMBL/GenBank/DDBJ databases">
        <title>Activity-based single-cell genomes from oceanic crustal fluid captures similar information to metagenomic and metatranscriptomic surveys with orders of magnitude less sampling.</title>
        <authorList>
            <person name="D'Angelo T.S."/>
            <person name="Orcutt B.N."/>
        </authorList>
    </citation>
    <scope>NUCLEOTIDE SEQUENCE [LARGE SCALE GENOMIC DNA]</scope>
    <source>
        <strain evidence="3">AH-315-G07</strain>
    </source>
</reference>
<keyword evidence="4" id="KW-1185">Reference proteome</keyword>
<dbReference type="Gene3D" id="3.40.630.30">
    <property type="match status" value="1"/>
</dbReference>
<name>A0ABS3AUP1_9BACT</name>
<evidence type="ECO:0000313" key="3">
    <source>
        <dbReference type="EMBL" id="MBN4066697.1"/>
    </source>
</evidence>
<evidence type="ECO:0000259" key="1">
    <source>
        <dbReference type="PROSITE" id="PS50844"/>
    </source>
</evidence>
<proteinExistence type="predicted"/>
<comment type="caution">
    <text evidence="3">The sequence shown here is derived from an EMBL/GenBank/DDBJ whole genome shotgun (WGS) entry which is preliminary data.</text>
</comment>
<dbReference type="InterPro" id="IPR016181">
    <property type="entry name" value="Acyl_CoA_acyltransferase"/>
</dbReference>
<dbReference type="PANTHER" id="PTHR42966">
    <property type="entry name" value="N-ACETYLNEURAMINATE SYNTHASE"/>
    <property type="match status" value="1"/>
</dbReference>
<dbReference type="Gene3D" id="3.90.1210.10">
    <property type="entry name" value="Antifreeze-like/N-acetylneuraminic acid synthase C-terminal domain"/>
    <property type="match status" value="1"/>
</dbReference>
<evidence type="ECO:0000313" key="4">
    <source>
        <dbReference type="Proteomes" id="UP000722121"/>
    </source>
</evidence>
<dbReference type="EMBL" id="JAFITR010000017">
    <property type="protein sequence ID" value="MBN4066697.1"/>
    <property type="molecule type" value="Genomic_DNA"/>
</dbReference>
<dbReference type="PROSITE" id="PS50844">
    <property type="entry name" value="AFP_LIKE"/>
    <property type="match status" value="1"/>
</dbReference>
<dbReference type="CDD" id="cd04301">
    <property type="entry name" value="NAT_SF"/>
    <property type="match status" value="1"/>
</dbReference>